<sequence length="145" mass="16556">MHQNYWPFSESYIDTITFYDSPELYLLQYESVAPISAQMYVLYWCQAEVLNGGLAQFFANSTGVIAPEAALALRSIGMLKMAEKLEIAMKLFGEVYERNRSKRISILSNIEEQLDLLDDDFIDQLYDENGGLEAQAKKYVINNAC</sequence>
<reference evidence="2" key="1">
    <citation type="submission" date="2022-10" db="EMBL/GenBank/DDBJ databases">
        <title>Catenovulum adriacola sp. nov. isolated in the Harbour of Susak.</title>
        <authorList>
            <person name="Schoch T."/>
            <person name="Reich S.J."/>
            <person name="Stoeferle S."/>
            <person name="Flaiz M."/>
            <person name="Kazda M."/>
            <person name="Riedel C.U."/>
            <person name="Duerre P."/>
        </authorList>
    </citation>
    <scope>NUCLEOTIDE SEQUENCE</scope>
    <source>
        <strain evidence="2">TS8</strain>
        <plasmid evidence="2">pCadTS8_2</plasmid>
    </source>
</reference>
<keyword evidence="2" id="KW-0614">Plasmid</keyword>
<feature type="domain" description="DNA mimic protein DMP19 C-terminal" evidence="1">
    <location>
        <begin position="34"/>
        <end position="141"/>
    </location>
</feature>
<proteinExistence type="predicted"/>
<name>A0ABY7ASK8_9ALTE</name>
<dbReference type="RefSeq" id="WP_268077260.1">
    <property type="nucleotide sequence ID" value="NZ_CP109967.1"/>
</dbReference>
<protein>
    <submittedName>
        <fullName evidence="2">DMP19 family protein</fullName>
    </submittedName>
</protein>
<dbReference type="InterPro" id="IPR025402">
    <property type="entry name" value="DMP19_C"/>
</dbReference>
<evidence type="ECO:0000259" key="1">
    <source>
        <dbReference type="Pfam" id="PF14300"/>
    </source>
</evidence>
<accession>A0ABY7ASK8</accession>
<dbReference type="Gene3D" id="1.20.1420.60">
    <property type="match status" value="1"/>
</dbReference>
<geneLocation type="plasmid" evidence="2 3">
    <name>pCadTS8_2</name>
</geneLocation>
<evidence type="ECO:0000313" key="3">
    <source>
        <dbReference type="Proteomes" id="UP001163726"/>
    </source>
</evidence>
<gene>
    <name evidence="2" type="ORF">OLW01_17165</name>
</gene>
<evidence type="ECO:0000313" key="2">
    <source>
        <dbReference type="EMBL" id="WAJ72459.1"/>
    </source>
</evidence>
<dbReference type="Pfam" id="PF14300">
    <property type="entry name" value="DMP19"/>
    <property type="match status" value="1"/>
</dbReference>
<keyword evidence="3" id="KW-1185">Reference proteome</keyword>
<dbReference type="Proteomes" id="UP001163726">
    <property type="component" value="Plasmid pCadTS8_2"/>
</dbReference>
<organism evidence="2 3">
    <name type="scientific">Catenovulum adriaticum</name>
    <dbReference type="NCBI Taxonomy" id="2984846"/>
    <lineage>
        <taxon>Bacteria</taxon>
        <taxon>Pseudomonadati</taxon>
        <taxon>Pseudomonadota</taxon>
        <taxon>Gammaproteobacteria</taxon>
        <taxon>Alteromonadales</taxon>
        <taxon>Alteromonadaceae</taxon>
        <taxon>Catenovulum</taxon>
    </lineage>
</organism>
<dbReference type="EMBL" id="CP109967">
    <property type="protein sequence ID" value="WAJ72459.1"/>
    <property type="molecule type" value="Genomic_DNA"/>
</dbReference>